<evidence type="ECO:0000259" key="1">
    <source>
        <dbReference type="Pfam" id="PF01261"/>
    </source>
</evidence>
<protein>
    <submittedName>
        <fullName evidence="2">Unannotated protein</fullName>
    </submittedName>
</protein>
<name>A0A6J7SMJ1_9ZZZZ</name>
<dbReference type="PANTHER" id="PTHR12110">
    <property type="entry name" value="HYDROXYPYRUVATE ISOMERASE"/>
    <property type="match status" value="1"/>
</dbReference>
<dbReference type="Pfam" id="PF01261">
    <property type="entry name" value="AP_endonuc_2"/>
    <property type="match status" value="1"/>
</dbReference>
<dbReference type="InterPro" id="IPR013022">
    <property type="entry name" value="Xyl_isomerase-like_TIM-brl"/>
</dbReference>
<dbReference type="PANTHER" id="PTHR12110:SF48">
    <property type="entry name" value="BLL3656 PROTEIN"/>
    <property type="match status" value="1"/>
</dbReference>
<proteinExistence type="predicted"/>
<dbReference type="AlphaFoldDB" id="A0A6J7SMJ1"/>
<reference evidence="2" key="1">
    <citation type="submission" date="2020-05" db="EMBL/GenBank/DDBJ databases">
        <authorList>
            <person name="Chiriac C."/>
            <person name="Salcher M."/>
            <person name="Ghai R."/>
            <person name="Kavagutti S V."/>
        </authorList>
    </citation>
    <scope>NUCLEOTIDE SEQUENCE</scope>
</reference>
<accession>A0A6J7SMJ1</accession>
<dbReference type="Gene3D" id="3.20.20.150">
    <property type="entry name" value="Divalent-metal-dependent TIM barrel enzymes"/>
    <property type="match status" value="1"/>
</dbReference>
<feature type="domain" description="Xylose isomerase-like TIM barrel" evidence="1">
    <location>
        <begin position="35"/>
        <end position="272"/>
    </location>
</feature>
<sequence length="288" mass="31706">MAIKEVLLSTCWTTAGNALPLPGKDLSPLSLRDRIQAAAEAGFRGFGVLDCDLDKFLLDSSLSDLKKILDDNGMEAVELEFLTNWFTTGDEKKASDVLKHKLFTAAEALGAHHIKIATDISGGTWEKDHWAKELLKLAQEVDSYGTKLAIEFMPFANIKDLATGLDLVNMVDHPNVGLMVDMWHIARGGTSLDELAKVPLNRIMGVELDDADAVQIDDGYSDTIHRRRLCGEGDLPVVGLIQTLKKIGWTGPWGVEILSVEHRSLELHEAARRAFDTTAECFRLANAR</sequence>
<organism evidence="2">
    <name type="scientific">freshwater metagenome</name>
    <dbReference type="NCBI Taxonomy" id="449393"/>
    <lineage>
        <taxon>unclassified sequences</taxon>
        <taxon>metagenomes</taxon>
        <taxon>ecological metagenomes</taxon>
    </lineage>
</organism>
<dbReference type="SUPFAM" id="SSF51658">
    <property type="entry name" value="Xylose isomerase-like"/>
    <property type="match status" value="1"/>
</dbReference>
<evidence type="ECO:0000313" key="2">
    <source>
        <dbReference type="EMBL" id="CAB5041548.1"/>
    </source>
</evidence>
<gene>
    <name evidence="2" type="ORF">UFOPK4248_00464</name>
</gene>
<dbReference type="InterPro" id="IPR050312">
    <property type="entry name" value="IolE/XylAMocC-like"/>
</dbReference>
<dbReference type="EMBL" id="CAFBQB010000043">
    <property type="protein sequence ID" value="CAB5041548.1"/>
    <property type="molecule type" value="Genomic_DNA"/>
</dbReference>
<dbReference type="InterPro" id="IPR036237">
    <property type="entry name" value="Xyl_isomerase-like_sf"/>
</dbReference>